<organism evidence="1 2">
    <name type="scientific">Emticicia aquatica</name>
    <dbReference type="NCBI Taxonomy" id="1681835"/>
    <lineage>
        <taxon>Bacteria</taxon>
        <taxon>Pseudomonadati</taxon>
        <taxon>Bacteroidota</taxon>
        <taxon>Cytophagia</taxon>
        <taxon>Cytophagales</taxon>
        <taxon>Leadbetterellaceae</taxon>
        <taxon>Emticicia</taxon>
    </lineage>
</organism>
<gene>
    <name evidence="1" type="ORF">EMA8858_00280</name>
</gene>
<dbReference type="RefSeq" id="WP_238803925.1">
    <property type="nucleotide sequence ID" value="NZ_CAKLPY010000001.1"/>
</dbReference>
<dbReference type="Proteomes" id="UP000837932">
    <property type="component" value="Unassembled WGS sequence"/>
</dbReference>
<dbReference type="EMBL" id="CAKLPY010000001">
    <property type="protein sequence ID" value="CAH0994172.1"/>
    <property type="molecule type" value="Genomic_DNA"/>
</dbReference>
<sequence length="178" mass="20232">MTPHLASYLFNKETLYRKAFIEIKSMEELETVVEKTVVKQVTAPISTPNIEVKKPLLPSYVFKHQVAILTDSISDNEKLLLSKILGAIGLSIEQVDLIELNKVQSIDYQSFISQNTTKKFISFGIGLGKINWDILLNIYQPKNISGVDFLLSDELRVLDTNIELKKTLWNALKVMFTN</sequence>
<accession>A0ABM9AK99</accession>
<proteinExistence type="predicted"/>
<dbReference type="SUPFAM" id="SSF102220">
    <property type="entry name" value="DNA polymerase III psi subunit"/>
    <property type="match status" value="1"/>
</dbReference>
<evidence type="ECO:0000313" key="1">
    <source>
        <dbReference type="EMBL" id="CAH0994172.1"/>
    </source>
</evidence>
<comment type="caution">
    <text evidence="1">The sequence shown here is derived from an EMBL/GenBank/DDBJ whole genome shotgun (WGS) entry which is preliminary data.</text>
</comment>
<keyword evidence="2" id="KW-1185">Reference proteome</keyword>
<reference evidence="1" key="1">
    <citation type="submission" date="2021-12" db="EMBL/GenBank/DDBJ databases">
        <authorList>
            <person name="Rodrigo-Torres L."/>
            <person name="Arahal R. D."/>
            <person name="Lucena T."/>
        </authorList>
    </citation>
    <scope>NUCLEOTIDE SEQUENCE</scope>
    <source>
        <strain evidence="1">CECT 8858</strain>
    </source>
</reference>
<dbReference type="InterPro" id="IPR036654">
    <property type="entry name" value="DNA_pol_III_psi_sf"/>
</dbReference>
<protein>
    <submittedName>
        <fullName evidence="1">Uncharacterized protein</fullName>
    </submittedName>
</protein>
<name>A0ABM9AK99_9BACT</name>
<evidence type="ECO:0000313" key="2">
    <source>
        <dbReference type="Proteomes" id="UP000837932"/>
    </source>
</evidence>